<protein>
    <recommendedName>
        <fullName evidence="7">EamA domain-containing protein</fullName>
    </recommendedName>
</protein>
<feature type="transmembrane region" description="Helical" evidence="6">
    <location>
        <begin position="269"/>
        <end position="287"/>
    </location>
</feature>
<evidence type="ECO:0000313" key="9">
    <source>
        <dbReference type="Proteomes" id="UP000093129"/>
    </source>
</evidence>
<evidence type="ECO:0000256" key="4">
    <source>
        <dbReference type="ARBA" id="ARBA00022989"/>
    </source>
</evidence>
<dbReference type="SUPFAM" id="SSF103481">
    <property type="entry name" value="Multidrug resistance efflux transporter EmrE"/>
    <property type="match status" value="2"/>
</dbReference>
<accession>A0A1B9BZM0</accession>
<dbReference type="InterPro" id="IPR000620">
    <property type="entry name" value="EamA_dom"/>
</dbReference>
<comment type="subcellular location">
    <subcellularLocation>
        <location evidence="1">Membrane</location>
        <topology evidence="1">Multi-pass membrane protein</topology>
    </subcellularLocation>
</comment>
<dbReference type="RefSeq" id="WP_065413057.1">
    <property type="nucleotide sequence ID" value="NZ_MASQ01000076.1"/>
</dbReference>
<keyword evidence="3 6" id="KW-0812">Transmembrane</keyword>
<feature type="transmembrane region" description="Helical" evidence="6">
    <location>
        <begin position="150"/>
        <end position="168"/>
    </location>
</feature>
<dbReference type="EMBL" id="MASQ01000076">
    <property type="protein sequence ID" value="OCB03162.1"/>
    <property type="molecule type" value="Genomic_DNA"/>
</dbReference>
<evidence type="ECO:0000256" key="5">
    <source>
        <dbReference type="ARBA" id="ARBA00023136"/>
    </source>
</evidence>
<dbReference type="Proteomes" id="UP000093129">
    <property type="component" value="Unassembled WGS sequence"/>
</dbReference>
<feature type="domain" description="EamA" evidence="7">
    <location>
        <begin position="151"/>
        <end position="286"/>
    </location>
</feature>
<name>A0A1B9BZM0_9PROT</name>
<comment type="similarity">
    <text evidence="2">Belongs to the EamA transporter family.</text>
</comment>
<keyword evidence="4 6" id="KW-1133">Transmembrane helix</keyword>
<comment type="caution">
    <text evidence="8">The sequence shown here is derived from an EMBL/GenBank/DDBJ whole genome shotgun (WGS) entry which is preliminary data.</text>
</comment>
<organism evidence="8 9">
    <name type="scientific">Acidithiobacillus ferrivorans</name>
    <dbReference type="NCBI Taxonomy" id="160808"/>
    <lineage>
        <taxon>Bacteria</taxon>
        <taxon>Pseudomonadati</taxon>
        <taxon>Pseudomonadota</taxon>
        <taxon>Acidithiobacillia</taxon>
        <taxon>Acidithiobacillales</taxon>
        <taxon>Acidithiobacillaceae</taxon>
        <taxon>Acidithiobacillus</taxon>
    </lineage>
</organism>
<dbReference type="InterPro" id="IPR037185">
    <property type="entry name" value="EmrE-like"/>
</dbReference>
<dbReference type="PANTHER" id="PTHR32322:SF2">
    <property type="entry name" value="EAMA DOMAIN-CONTAINING PROTEIN"/>
    <property type="match status" value="1"/>
</dbReference>
<dbReference type="Pfam" id="PF00892">
    <property type="entry name" value="EamA"/>
    <property type="match status" value="2"/>
</dbReference>
<dbReference type="InterPro" id="IPR050638">
    <property type="entry name" value="AA-Vitamin_Transporters"/>
</dbReference>
<evidence type="ECO:0000256" key="1">
    <source>
        <dbReference type="ARBA" id="ARBA00004141"/>
    </source>
</evidence>
<dbReference type="AlphaFoldDB" id="A0A1B9BZM0"/>
<sequence length="303" mass="32869">MKASRHGTLLPLAAVVLLSLIWGYNWVVMKVAISDCGPLLFAALRVWLSVLVLIPLLLVMKRPMAMPPARYVIPFGLLQTTGFVGFALWALEYGGAGRTAVLVYMMPIWLMLMAWQALGERLSGIAWLALALALLGLLAILKPWDFSGNWRGTLLALLAGIFWAASAIWQKRHAPPGQDLFTVTLWQTAIGGLGLALMAGIVDPLTIHWTPAFIGALLYNALPGTALAYFLWAYALQNLPSGIAGMGILLVPLIGVAAAWLQLGERPGIWESAGMVVIFMALALVSWQHLRSDAREPTPTPQE</sequence>
<evidence type="ECO:0000259" key="7">
    <source>
        <dbReference type="Pfam" id="PF00892"/>
    </source>
</evidence>
<feature type="transmembrane region" description="Helical" evidence="6">
    <location>
        <begin position="243"/>
        <end position="263"/>
    </location>
</feature>
<evidence type="ECO:0000256" key="3">
    <source>
        <dbReference type="ARBA" id="ARBA00022692"/>
    </source>
</evidence>
<dbReference type="PANTHER" id="PTHR32322">
    <property type="entry name" value="INNER MEMBRANE TRANSPORTER"/>
    <property type="match status" value="1"/>
</dbReference>
<feature type="transmembrane region" description="Helical" evidence="6">
    <location>
        <begin position="213"/>
        <end position="236"/>
    </location>
</feature>
<dbReference type="GO" id="GO:0016020">
    <property type="term" value="C:membrane"/>
    <property type="evidence" value="ECO:0007669"/>
    <property type="project" value="UniProtKB-SubCell"/>
</dbReference>
<feature type="transmembrane region" description="Helical" evidence="6">
    <location>
        <begin position="125"/>
        <end position="144"/>
    </location>
</feature>
<evidence type="ECO:0000313" key="8">
    <source>
        <dbReference type="EMBL" id="OCB03162.1"/>
    </source>
</evidence>
<keyword evidence="5 6" id="KW-0472">Membrane</keyword>
<feature type="transmembrane region" description="Helical" evidence="6">
    <location>
        <begin position="71"/>
        <end position="91"/>
    </location>
</feature>
<feature type="transmembrane region" description="Helical" evidence="6">
    <location>
        <begin position="180"/>
        <end position="201"/>
    </location>
</feature>
<feature type="transmembrane region" description="Helical" evidence="6">
    <location>
        <begin position="97"/>
        <end position="118"/>
    </location>
</feature>
<evidence type="ECO:0000256" key="2">
    <source>
        <dbReference type="ARBA" id="ARBA00007362"/>
    </source>
</evidence>
<reference evidence="8 9" key="1">
    <citation type="submission" date="2016-07" db="EMBL/GenBank/DDBJ databases">
        <title>Draft genome of a psychrotolerant acidophile Acidithiobacillus ferrivorans strain YL15.</title>
        <authorList>
            <person name="Peng T."/>
            <person name="Ma L."/>
            <person name="Nan M."/>
            <person name="An N."/>
            <person name="Wang M."/>
            <person name="Qiu G."/>
            <person name="Zeng W."/>
        </authorList>
    </citation>
    <scope>NUCLEOTIDE SEQUENCE [LARGE SCALE GENOMIC DNA]</scope>
    <source>
        <strain evidence="8 9">YL15</strain>
    </source>
</reference>
<proteinExistence type="inferred from homology"/>
<feature type="domain" description="EamA" evidence="7">
    <location>
        <begin position="13"/>
        <end position="141"/>
    </location>
</feature>
<evidence type="ECO:0000256" key="6">
    <source>
        <dbReference type="SAM" id="Phobius"/>
    </source>
</evidence>
<feature type="transmembrane region" description="Helical" evidence="6">
    <location>
        <begin position="39"/>
        <end position="59"/>
    </location>
</feature>
<gene>
    <name evidence="8" type="ORF">BBC27_09115</name>
</gene>